<organism evidence="2 3">
    <name type="scientific">Oldenlandia corymbosa var. corymbosa</name>
    <dbReference type="NCBI Taxonomy" id="529605"/>
    <lineage>
        <taxon>Eukaryota</taxon>
        <taxon>Viridiplantae</taxon>
        <taxon>Streptophyta</taxon>
        <taxon>Embryophyta</taxon>
        <taxon>Tracheophyta</taxon>
        <taxon>Spermatophyta</taxon>
        <taxon>Magnoliopsida</taxon>
        <taxon>eudicotyledons</taxon>
        <taxon>Gunneridae</taxon>
        <taxon>Pentapetalae</taxon>
        <taxon>asterids</taxon>
        <taxon>lamiids</taxon>
        <taxon>Gentianales</taxon>
        <taxon>Rubiaceae</taxon>
        <taxon>Rubioideae</taxon>
        <taxon>Spermacoceae</taxon>
        <taxon>Hedyotis-Oldenlandia complex</taxon>
        <taxon>Oldenlandia</taxon>
    </lineage>
</organism>
<proteinExistence type="predicted"/>
<feature type="compositionally biased region" description="Basic and acidic residues" evidence="1">
    <location>
        <begin position="102"/>
        <end position="115"/>
    </location>
</feature>
<dbReference type="PIRSF" id="PIRSF031279">
    <property type="entry name" value="UCP031279"/>
    <property type="match status" value="1"/>
</dbReference>
<evidence type="ECO:0000313" key="2">
    <source>
        <dbReference type="EMBL" id="CAI9111248.1"/>
    </source>
</evidence>
<gene>
    <name evidence="2" type="ORF">OLC1_LOCUS18705</name>
</gene>
<dbReference type="PANTHER" id="PTHR33526:SF4">
    <property type="entry name" value="OS07G0123800 PROTEIN"/>
    <property type="match status" value="1"/>
</dbReference>
<dbReference type="EMBL" id="OX459123">
    <property type="protein sequence ID" value="CAI9111248.1"/>
    <property type="molecule type" value="Genomic_DNA"/>
</dbReference>
<accession>A0AAV1DTJ8</accession>
<protein>
    <submittedName>
        <fullName evidence="2">OLC1v1011426C1</fullName>
    </submittedName>
</protein>
<dbReference type="InterPro" id="IPR016972">
    <property type="entry name" value="UCP031279"/>
</dbReference>
<dbReference type="AlphaFoldDB" id="A0AAV1DTJ8"/>
<dbReference type="PANTHER" id="PTHR33526">
    <property type="entry name" value="OS07G0123800 PROTEIN"/>
    <property type="match status" value="1"/>
</dbReference>
<evidence type="ECO:0000256" key="1">
    <source>
        <dbReference type="SAM" id="MobiDB-lite"/>
    </source>
</evidence>
<keyword evidence="3" id="KW-1185">Reference proteome</keyword>
<feature type="region of interest" description="Disordered" evidence="1">
    <location>
        <begin position="99"/>
        <end position="125"/>
    </location>
</feature>
<sequence length="179" mass="20114">MKMSTKVGKWISVGRYIIRAPLKFLSRARDLYVKSFTDCSTNVPVDHYATAGFMGFPPSSSSEFSKYLSHISNVNSSESKKSDDFGNLIRVASSASSTTVGRKTDQSKLLRENDQSKQSNFVPPRSRSRVAVYGRIDENETYDDDLSAEDIQLIPGHRVFPRSRSHAISTRSRAFRTSF</sequence>
<evidence type="ECO:0000313" key="3">
    <source>
        <dbReference type="Proteomes" id="UP001161247"/>
    </source>
</evidence>
<dbReference type="Proteomes" id="UP001161247">
    <property type="component" value="Chromosome 6"/>
</dbReference>
<reference evidence="2" key="1">
    <citation type="submission" date="2023-03" db="EMBL/GenBank/DDBJ databases">
        <authorList>
            <person name="Julca I."/>
        </authorList>
    </citation>
    <scope>NUCLEOTIDE SEQUENCE</scope>
</reference>
<name>A0AAV1DTJ8_OLDCO</name>